<dbReference type="GO" id="GO:0008933">
    <property type="term" value="F:peptidoglycan lytic transglycosylase activity"/>
    <property type="evidence" value="ECO:0007669"/>
    <property type="project" value="UniProtKB-UniRule"/>
</dbReference>
<feature type="compositionally biased region" description="Acidic residues" evidence="9">
    <location>
        <begin position="517"/>
        <end position="526"/>
    </location>
</feature>
<comment type="caution">
    <text evidence="8">Lacks conserved residue(s) required for the propagation of feature annotation.</text>
</comment>
<comment type="similarity">
    <text evidence="8">In the C-terminal section; belongs to the transglycosylase Slt family.</text>
</comment>
<dbReference type="AlphaFoldDB" id="A0A099KTF2"/>
<comment type="function">
    <text evidence="8">Murein-degrading enzyme that degrades murein glycan strands and insoluble, high-molecular weight murein sacculi, with the concomitant formation of a 1,6-anhydromuramoyl product. Lytic transglycosylases (LTs) play an integral role in the metabolism of the peptidoglycan (PG) sacculus. Their lytic action creates space within the PG sacculus to allow for its expansion as well as for the insertion of various structures such as secretion systems and flagella.</text>
</comment>
<dbReference type="EMBL" id="JQED01000015">
    <property type="protein sequence ID" value="KGJ93097.1"/>
    <property type="molecule type" value="Genomic_DNA"/>
</dbReference>
<dbReference type="SUPFAM" id="SSF53955">
    <property type="entry name" value="Lysozyme-like"/>
    <property type="match status" value="1"/>
</dbReference>
<evidence type="ECO:0000256" key="8">
    <source>
        <dbReference type="HAMAP-Rule" id="MF_02016"/>
    </source>
</evidence>
<feature type="region of interest" description="Disordered" evidence="9">
    <location>
        <begin position="499"/>
        <end position="526"/>
    </location>
</feature>
<sequence>MANRAIHDTIKGMTKYIFFSIKPRLTSKLVSKFFSLFLVVFTTVLLSACDKDNESASLSRILARGYINVGTIFGPTNYYSTATGFAGFEYELAKKYADSLNVELRIIPTYSLDELFIKLNTGEVDLLAAGLSVTDKRLQRFRFSPSYETISQKLVFKQGNVRPRKVADLTGSLMVTSASSYVENLEKLKQTNSELSWQESTEFDSEELLRKVLNGEIDYTIIDSNNLAINRRYYPEISIGFSINEPEPLAWMVSNNSHDDILASLVEFFGTVHHDGTLLALDDKYYGHIEQFNYVETRTFIKAVAGTLPKYQSLFEKYAQELDWRLLAAISYQESHWNPTARSYTGVRGMMMLTLATAKQMGIKSRLDTEQSIRGGAKYFKRMIAMMPDRIPMPDRIWFALASYNIGFGHLNDARIITQRQGGDPDRWVEVKSRLPLLQQKKYYKSTKHGYARGEEPVRYVDNIRRYYDTLTWLDEKAKEQAVALQLAQEAAQALLLNKSESELPSDGNLTDRNVSEEEVSTETAQ</sequence>
<dbReference type="InterPro" id="IPR000189">
    <property type="entry name" value="Transglyc_AS"/>
</dbReference>
<dbReference type="PANTHER" id="PTHR35936:SF32">
    <property type="entry name" value="MEMBRANE-BOUND LYTIC MUREIN TRANSGLYCOSYLASE F"/>
    <property type="match status" value="1"/>
</dbReference>
<dbReference type="SUPFAM" id="SSF53850">
    <property type="entry name" value="Periplasmic binding protein-like II"/>
    <property type="match status" value="1"/>
</dbReference>
<proteinExistence type="inferred from homology"/>
<keyword evidence="6 8" id="KW-0456">Lyase</keyword>
<dbReference type="Pfam" id="PF01464">
    <property type="entry name" value="SLT"/>
    <property type="match status" value="1"/>
</dbReference>
<evidence type="ECO:0000259" key="10">
    <source>
        <dbReference type="SMART" id="SM00062"/>
    </source>
</evidence>
<evidence type="ECO:0000256" key="9">
    <source>
        <dbReference type="SAM" id="MobiDB-lite"/>
    </source>
</evidence>
<dbReference type="InterPro" id="IPR008258">
    <property type="entry name" value="Transglycosylase_SLT_dom_1"/>
</dbReference>
<evidence type="ECO:0000313" key="11">
    <source>
        <dbReference type="EMBL" id="KGJ93097.1"/>
    </source>
</evidence>
<feature type="active site" evidence="8">
    <location>
        <position position="334"/>
    </location>
</feature>
<evidence type="ECO:0000256" key="1">
    <source>
        <dbReference type="ARBA" id="ARBA00007734"/>
    </source>
</evidence>
<comment type="caution">
    <text evidence="11">The sequence shown here is derived from an EMBL/GenBank/DDBJ whole genome shotgun (WGS) entry which is preliminary data.</text>
</comment>
<dbReference type="GO" id="GO:0016998">
    <property type="term" value="P:cell wall macromolecule catabolic process"/>
    <property type="evidence" value="ECO:0007669"/>
    <property type="project" value="UniProtKB-UniRule"/>
</dbReference>
<dbReference type="PATRIC" id="fig|28229.4.peg.1593"/>
<dbReference type="HAMAP" id="MF_02016">
    <property type="entry name" value="MltF"/>
    <property type="match status" value="1"/>
</dbReference>
<comment type="similarity">
    <text evidence="2">Belongs to the bacterial solute-binding protein 3 family.</text>
</comment>
<evidence type="ECO:0000256" key="4">
    <source>
        <dbReference type="ARBA" id="ARBA00023136"/>
    </source>
</evidence>
<comment type="similarity">
    <text evidence="8">In the N-terminal section; belongs to the bacterial solute-binding protein 3 family.</text>
</comment>
<evidence type="ECO:0000313" key="12">
    <source>
        <dbReference type="Proteomes" id="UP000029843"/>
    </source>
</evidence>
<evidence type="ECO:0000256" key="5">
    <source>
        <dbReference type="ARBA" id="ARBA00023237"/>
    </source>
</evidence>
<comment type="similarity">
    <text evidence="1">Belongs to the transglycosylase Slt family.</text>
</comment>
<keyword evidence="4 8" id="KW-0472">Membrane</keyword>
<comment type="subcellular location">
    <subcellularLocation>
        <location evidence="8">Cell outer membrane</location>
        <topology evidence="8">Peripheral membrane protein</topology>
    </subcellularLocation>
    <text evidence="8">Attached to the inner leaflet of the outer membrane.</text>
</comment>
<dbReference type="EC" id="4.2.2.n1" evidence="8"/>
<comment type="domain">
    <text evidence="8">The N-terminal domain does not have lytic activity and probably modulates enzymatic activity. The C-terminal domain is the catalytic active domain.</text>
</comment>
<protein>
    <recommendedName>
        <fullName evidence="8">Membrane-bound lytic murein transglycosylase F</fullName>
        <ecNumber evidence="8">4.2.2.n1</ecNumber>
    </recommendedName>
    <alternativeName>
        <fullName evidence="8">Murein lyase F</fullName>
    </alternativeName>
</protein>
<keyword evidence="5 8" id="KW-0998">Cell outer membrane</keyword>
<dbReference type="CDD" id="cd01009">
    <property type="entry name" value="PBP2_YfhD_N"/>
    <property type="match status" value="1"/>
</dbReference>
<dbReference type="GO" id="GO:0009279">
    <property type="term" value="C:cell outer membrane"/>
    <property type="evidence" value="ECO:0007669"/>
    <property type="project" value="UniProtKB-SubCell"/>
</dbReference>
<dbReference type="Gene3D" id="3.40.190.10">
    <property type="entry name" value="Periplasmic binding protein-like II"/>
    <property type="match status" value="2"/>
</dbReference>
<evidence type="ECO:0000256" key="3">
    <source>
        <dbReference type="ARBA" id="ARBA00022729"/>
    </source>
</evidence>
<keyword evidence="3 8" id="KW-0732">Signal</keyword>
<dbReference type="GO" id="GO:0071555">
    <property type="term" value="P:cell wall organization"/>
    <property type="evidence" value="ECO:0007669"/>
    <property type="project" value="UniProtKB-KW"/>
</dbReference>
<dbReference type="CDD" id="cd13403">
    <property type="entry name" value="MLTF-like"/>
    <property type="match status" value="1"/>
</dbReference>
<dbReference type="InterPro" id="IPR023346">
    <property type="entry name" value="Lysozyme-like_dom_sf"/>
</dbReference>
<evidence type="ECO:0000256" key="6">
    <source>
        <dbReference type="ARBA" id="ARBA00023239"/>
    </source>
</evidence>
<dbReference type="GO" id="GO:0009253">
    <property type="term" value="P:peptidoglycan catabolic process"/>
    <property type="evidence" value="ECO:0007669"/>
    <property type="project" value="TreeGrafter"/>
</dbReference>
<evidence type="ECO:0000256" key="2">
    <source>
        <dbReference type="ARBA" id="ARBA00010333"/>
    </source>
</evidence>
<dbReference type="Pfam" id="PF00497">
    <property type="entry name" value="SBP_bac_3"/>
    <property type="match status" value="1"/>
</dbReference>
<accession>A0A099KTF2</accession>
<dbReference type="Proteomes" id="UP000029843">
    <property type="component" value="Unassembled WGS sequence"/>
</dbReference>
<feature type="region of interest" description="LT domain" evidence="8">
    <location>
        <begin position="290"/>
        <end position="526"/>
    </location>
</feature>
<reference evidence="11 12" key="1">
    <citation type="submission" date="2014-08" db="EMBL/GenBank/DDBJ databases">
        <title>Genomic and Phenotypic Diversity of Colwellia psychrerythraea strains from Disparate Marine Basins.</title>
        <authorList>
            <person name="Techtmann S.M."/>
            <person name="Stelling S.C."/>
            <person name="Utturkar S.M."/>
            <person name="Alshibli N."/>
            <person name="Harris A."/>
            <person name="Brown S.D."/>
            <person name="Hazen T.C."/>
        </authorList>
    </citation>
    <scope>NUCLEOTIDE SEQUENCE [LARGE SCALE GENOMIC DNA]</scope>
    <source>
        <strain evidence="11 12">ND2E</strain>
    </source>
</reference>
<dbReference type="Gene3D" id="1.10.530.10">
    <property type="match status" value="1"/>
</dbReference>
<dbReference type="InterPro" id="IPR001638">
    <property type="entry name" value="Solute-binding_3/MltF_N"/>
</dbReference>
<dbReference type="InterPro" id="IPR023703">
    <property type="entry name" value="MltF"/>
</dbReference>
<comment type="catalytic activity">
    <reaction evidence="8">
        <text>Exolytic cleavage of the (1-&gt;4)-beta-glycosidic linkage between N-acetylmuramic acid (MurNAc) and N-acetylglucosamine (GlcNAc) residues in peptidoglycan, from either the reducing or the non-reducing ends of the peptidoglycan chains, with concomitant formation of a 1,6-anhydrobond in the MurNAc residue.</text>
        <dbReference type="EC" id="4.2.2.n1"/>
    </reaction>
</comment>
<feature type="domain" description="Solute-binding protein family 3/N-terminal" evidence="10">
    <location>
        <begin position="66"/>
        <end position="289"/>
    </location>
</feature>
<name>A0A099KTF2_COLPS</name>
<dbReference type="PANTHER" id="PTHR35936">
    <property type="entry name" value="MEMBRANE-BOUND LYTIC MUREIN TRANSGLYCOSYLASE F"/>
    <property type="match status" value="1"/>
</dbReference>
<dbReference type="SMART" id="SM00062">
    <property type="entry name" value="PBPb"/>
    <property type="match status" value="1"/>
</dbReference>
<gene>
    <name evidence="8" type="primary">mltF</name>
    <name evidence="11" type="ORF">ND2E_2563</name>
</gene>
<evidence type="ECO:0000256" key="7">
    <source>
        <dbReference type="ARBA" id="ARBA00023316"/>
    </source>
</evidence>
<dbReference type="NCBIfam" id="NF008112">
    <property type="entry name" value="PRK10859.1"/>
    <property type="match status" value="1"/>
</dbReference>
<keyword evidence="7 8" id="KW-0961">Cell wall biogenesis/degradation</keyword>
<organism evidence="11 12">
    <name type="scientific">Colwellia psychrerythraea</name>
    <name type="common">Vibrio psychroerythus</name>
    <dbReference type="NCBI Taxonomy" id="28229"/>
    <lineage>
        <taxon>Bacteria</taxon>
        <taxon>Pseudomonadati</taxon>
        <taxon>Pseudomonadota</taxon>
        <taxon>Gammaproteobacteria</taxon>
        <taxon>Alteromonadales</taxon>
        <taxon>Colwelliaceae</taxon>
        <taxon>Colwellia</taxon>
    </lineage>
</organism>
<dbReference type="PROSITE" id="PS00922">
    <property type="entry name" value="TRANSGLYCOSYLASE"/>
    <property type="match status" value="1"/>
</dbReference>